<proteinExistence type="predicted"/>
<sequence length="114" mass="13231">MALIKEVFGPQIEQIFSIFFRLTFGKVSCETFHHNNPALINWRKAKGSATDEKSSQRYFLNTFFYALPPSNNALMNSGSRFDGSPELITALIFCFVFYQEKMKKKRGKYHYIAN</sequence>
<comment type="caution">
    <text evidence="1">The sequence shown here is derived from an EMBL/GenBank/DDBJ whole genome shotgun (WGS) entry which is preliminary data.</text>
</comment>
<reference evidence="1 2" key="1">
    <citation type="submission" date="2021-12" db="EMBL/GenBank/DDBJ databases">
        <title>Genome sequencing of bacteria with rrn-lacking chromosome and rrn-plasmid.</title>
        <authorList>
            <person name="Anda M."/>
            <person name="Iwasaki W."/>
        </authorList>
    </citation>
    <scope>NUCLEOTIDE SEQUENCE [LARGE SCALE GENOMIC DNA]</scope>
    <source>
        <strain evidence="1 2">NBRC 15940</strain>
    </source>
</reference>
<accession>A0AAN5AJF5</accession>
<dbReference type="AlphaFoldDB" id="A0AAN5AJF5"/>
<organism evidence="1 2">
    <name type="scientific">Persicobacter diffluens</name>
    <dbReference type="NCBI Taxonomy" id="981"/>
    <lineage>
        <taxon>Bacteria</taxon>
        <taxon>Pseudomonadati</taxon>
        <taxon>Bacteroidota</taxon>
        <taxon>Cytophagia</taxon>
        <taxon>Cytophagales</taxon>
        <taxon>Persicobacteraceae</taxon>
        <taxon>Persicobacter</taxon>
    </lineage>
</organism>
<dbReference type="EMBL" id="BQKE01000001">
    <property type="protein sequence ID" value="GJM60954.1"/>
    <property type="molecule type" value="Genomic_DNA"/>
</dbReference>
<dbReference type="Proteomes" id="UP001310022">
    <property type="component" value="Unassembled WGS sequence"/>
</dbReference>
<evidence type="ECO:0000313" key="1">
    <source>
        <dbReference type="EMBL" id="GJM60954.1"/>
    </source>
</evidence>
<protein>
    <submittedName>
        <fullName evidence="1">Uncharacterized protein</fullName>
    </submittedName>
</protein>
<gene>
    <name evidence="1" type="ORF">PEDI_15060</name>
</gene>
<name>A0AAN5AJF5_9BACT</name>
<evidence type="ECO:0000313" key="2">
    <source>
        <dbReference type="Proteomes" id="UP001310022"/>
    </source>
</evidence>
<keyword evidence="2" id="KW-1185">Reference proteome</keyword>